<proteinExistence type="predicted"/>
<organism evidence="1">
    <name type="scientific">Arundo donax</name>
    <name type="common">Giant reed</name>
    <name type="synonym">Donax arundinaceus</name>
    <dbReference type="NCBI Taxonomy" id="35708"/>
    <lineage>
        <taxon>Eukaryota</taxon>
        <taxon>Viridiplantae</taxon>
        <taxon>Streptophyta</taxon>
        <taxon>Embryophyta</taxon>
        <taxon>Tracheophyta</taxon>
        <taxon>Spermatophyta</taxon>
        <taxon>Magnoliopsida</taxon>
        <taxon>Liliopsida</taxon>
        <taxon>Poales</taxon>
        <taxon>Poaceae</taxon>
        <taxon>PACMAD clade</taxon>
        <taxon>Arundinoideae</taxon>
        <taxon>Arundineae</taxon>
        <taxon>Arundo</taxon>
    </lineage>
</organism>
<dbReference type="EMBL" id="GBRH01179080">
    <property type="protein sequence ID" value="JAE18816.1"/>
    <property type="molecule type" value="Transcribed_RNA"/>
</dbReference>
<accession>A0A0A9G8D9</accession>
<sequence>MRGETPTCYLESVVL</sequence>
<protein>
    <submittedName>
        <fullName evidence="1">Uncharacterized protein</fullName>
    </submittedName>
</protein>
<evidence type="ECO:0000313" key="1">
    <source>
        <dbReference type="EMBL" id="JAE18816.1"/>
    </source>
</evidence>
<reference evidence="1" key="1">
    <citation type="submission" date="2014-09" db="EMBL/GenBank/DDBJ databases">
        <authorList>
            <person name="Magalhaes I.L.F."/>
            <person name="Oliveira U."/>
            <person name="Santos F.R."/>
            <person name="Vidigal T.H.D.A."/>
            <person name="Brescovit A.D."/>
            <person name="Santos A.J."/>
        </authorList>
    </citation>
    <scope>NUCLEOTIDE SEQUENCE</scope>
    <source>
        <tissue evidence="1">Shoot tissue taken approximately 20 cm above the soil surface</tissue>
    </source>
</reference>
<name>A0A0A9G8D9_ARUDO</name>
<reference evidence="1" key="2">
    <citation type="journal article" date="2015" name="Data Brief">
        <title>Shoot transcriptome of the giant reed, Arundo donax.</title>
        <authorList>
            <person name="Barrero R.A."/>
            <person name="Guerrero F.D."/>
            <person name="Moolhuijzen P."/>
            <person name="Goolsby J.A."/>
            <person name="Tidwell J."/>
            <person name="Bellgard S.E."/>
            <person name="Bellgard M.I."/>
        </authorList>
    </citation>
    <scope>NUCLEOTIDE SEQUENCE</scope>
    <source>
        <tissue evidence="1">Shoot tissue taken approximately 20 cm above the soil surface</tissue>
    </source>
</reference>